<evidence type="ECO:0000259" key="1">
    <source>
        <dbReference type="Pfam" id="PF13966"/>
    </source>
</evidence>
<dbReference type="Pfam" id="PF13966">
    <property type="entry name" value="zf-RVT"/>
    <property type="match status" value="1"/>
</dbReference>
<evidence type="ECO:0000313" key="2">
    <source>
        <dbReference type="EMBL" id="RVW90325.1"/>
    </source>
</evidence>
<sequence length="139" mass="16001">MGKKKGGGVLGREGGWSPSFSRPLNDWEVGSAERFLPCLDEMRVHKDDEDKVLWTETKNGKYTLKSLYMVLESGSSISFPWSNIWKVWVHPRVGFFAWEVTWGKALILDQVHKRGWSLENRCLLCHVEEESIDHPLSIV</sequence>
<proteinExistence type="predicted"/>
<reference evidence="2 3" key="1">
    <citation type="journal article" date="2018" name="PLoS Genet.">
        <title>Population sequencing reveals clonal diversity and ancestral inbreeding in the grapevine cultivar Chardonnay.</title>
        <authorList>
            <person name="Roach M.J."/>
            <person name="Johnson D.L."/>
            <person name="Bohlmann J."/>
            <person name="van Vuuren H.J."/>
            <person name="Jones S.J."/>
            <person name="Pretorius I.S."/>
            <person name="Schmidt S.A."/>
            <person name="Borneman A.R."/>
        </authorList>
    </citation>
    <scope>NUCLEOTIDE SEQUENCE [LARGE SCALE GENOMIC DNA]</scope>
    <source>
        <strain evidence="3">cv. Chardonnay</strain>
        <tissue evidence="2">Leaf</tissue>
    </source>
</reference>
<dbReference type="Proteomes" id="UP000288805">
    <property type="component" value="Unassembled WGS sequence"/>
</dbReference>
<organism evidence="2 3">
    <name type="scientific">Vitis vinifera</name>
    <name type="common">Grape</name>
    <dbReference type="NCBI Taxonomy" id="29760"/>
    <lineage>
        <taxon>Eukaryota</taxon>
        <taxon>Viridiplantae</taxon>
        <taxon>Streptophyta</taxon>
        <taxon>Embryophyta</taxon>
        <taxon>Tracheophyta</taxon>
        <taxon>Spermatophyta</taxon>
        <taxon>Magnoliopsida</taxon>
        <taxon>eudicotyledons</taxon>
        <taxon>Gunneridae</taxon>
        <taxon>Pentapetalae</taxon>
        <taxon>rosids</taxon>
        <taxon>Vitales</taxon>
        <taxon>Vitaceae</taxon>
        <taxon>Viteae</taxon>
        <taxon>Vitis</taxon>
    </lineage>
</organism>
<dbReference type="EMBL" id="QGNW01000156">
    <property type="protein sequence ID" value="RVW90325.1"/>
    <property type="molecule type" value="Genomic_DNA"/>
</dbReference>
<dbReference type="AlphaFoldDB" id="A0A438I0U1"/>
<accession>A0A438I0U1</accession>
<dbReference type="InterPro" id="IPR026960">
    <property type="entry name" value="RVT-Znf"/>
</dbReference>
<name>A0A438I0U1_VITVI</name>
<protein>
    <recommendedName>
        <fullName evidence="1">Reverse transcriptase zinc-binding domain-containing protein</fullName>
    </recommendedName>
</protein>
<evidence type="ECO:0000313" key="3">
    <source>
        <dbReference type="Proteomes" id="UP000288805"/>
    </source>
</evidence>
<gene>
    <name evidence="2" type="ORF">CK203_036793</name>
</gene>
<comment type="caution">
    <text evidence="2">The sequence shown here is derived from an EMBL/GenBank/DDBJ whole genome shotgun (WGS) entry which is preliminary data.</text>
</comment>
<feature type="domain" description="Reverse transcriptase zinc-binding" evidence="1">
    <location>
        <begin position="62"/>
        <end position="134"/>
    </location>
</feature>